<dbReference type="Gene3D" id="1.10.287.110">
    <property type="entry name" value="DnaJ domain"/>
    <property type="match status" value="1"/>
</dbReference>
<evidence type="ECO:0000313" key="2">
    <source>
        <dbReference type="EMBL" id="CAD9822438.1"/>
    </source>
</evidence>
<name>A0A7S2UK84_9STRA</name>
<dbReference type="EMBL" id="HBHQ01021162">
    <property type="protein sequence ID" value="CAD9822438.1"/>
    <property type="molecule type" value="Transcribed_RNA"/>
</dbReference>
<dbReference type="SMART" id="SM00271">
    <property type="entry name" value="DnaJ"/>
    <property type="match status" value="1"/>
</dbReference>
<accession>A0A7S2UK84</accession>
<organism evidence="2">
    <name type="scientific">Attheya septentrionalis</name>
    <dbReference type="NCBI Taxonomy" id="420275"/>
    <lineage>
        <taxon>Eukaryota</taxon>
        <taxon>Sar</taxon>
        <taxon>Stramenopiles</taxon>
        <taxon>Ochrophyta</taxon>
        <taxon>Bacillariophyta</taxon>
        <taxon>Coscinodiscophyceae</taxon>
        <taxon>Chaetocerotophycidae</taxon>
        <taxon>Chaetocerotales</taxon>
        <taxon>Attheyaceae</taxon>
        <taxon>Attheya</taxon>
    </lineage>
</organism>
<protein>
    <recommendedName>
        <fullName evidence="1">J domain-containing protein</fullName>
    </recommendedName>
</protein>
<feature type="domain" description="J" evidence="1">
    <location>
        <begin position="41"/>
        <end position="139"/>
    </location>
</feature>
<reference evidence="2" key="1">
    <citation type="submission" date="2021-01" db="EMBL/GenBank/DDBJ databases">
        <authorList>
            <person name="Corre E."/>
            <person name="Pelletier E."/>
            <person name="Niang G."/>
            <person name="Scheremetjew M."/>
            <person name="Finn R."/>
            <person name="Kale V."/>
            <person name="Holt S."/>
            <person name="Cochrane G."/>
            <person name="Meng A."/>
            <person name="Brown T."/>
            <person name="Cohen L."/>
        </authorList>
    </citation>
    <scope>NUCLEOTIDE SEQUENCE</scope>
    <source>
        <strain evidence="2">CCMP2084</strain>
    </source>
</reference>
<dbReference type="Pfam" id="PF00226">
    <property type="entry name" value="DnaJ"/>
    <property type="match status" value="1"/>
</dbReference>
<gene>
    <name evidence="2" type="ORF">ASEP1449_LOCUS14272</name>
</gene>
<evidence type="ECO:0000259" key="1">
    <source>
        <dbReference type="PROSITE" id="PS50076"/>
    </source>
</evidence>
<sequence>MIRFVVHNSRTVTVNIASKFLFQPGSLRIRAQHRCIMNTVDAKRLLGLVGSKFDARELRSAYFEAAKRCHPDSSTAEEAADTRLFMEVTDAYEALQVEIRHGANSNINHNNSNSDAENDRFITISEEMQYRRACLDQLGVPAEVVEESKRCPLFREWLQGKTDAASYWQRFFMQFGGLAPMLQPNAIFIGAGEDSTKPDSERRRRRKR</sequence>
<proteinExistence type="predicted"/>
<dbReference type="CDD" id="cd06257">
    <property type="entry name" value="DnaJ"/>
    <property type="match status" value="1"/>
</dbReference>
<dbReference type="PROSITE" id="PS50076">
    <property type="entry name" value="DNAJ_2"/>
    <property type="match status" value="1"/>
</dbReference>
<dbReference type="InterPro" id="IPR001623">
    <property type="entry name" value="DnaJ_domain"/>
</dbReference>
<dbReference type="SUPFAM" id="SSF46565">
    <property type="entry name" value="Chaperone J-domain"/>
    <property type="match status" value="1"/>
</dbReference>
<dbReference type="AlphaFoldDB" id="A0A7S2UK84"/>
<dbReference type="InterPro" id="IPR036869">
    <property type="entry name" value="J_dom_sf"/>
</dbReference>